<organism evidence="2 3">
    <name type="scientific">Dankookia rubra</name>
    <dbReference type="NCBI Taxonomy" id="1442381"/>
    <lineage>
        <taxon>Bacteria</taxon>
        <taxon>Pseudomonadati</taxon>
        <taxon>Pseudomonadota</taxon>
        <taxon>Alphaproteobacteria</taxon>
        <taxon>Acetobacterales</taxon>
        <taxon>Roseomonadaceae</taxon>
        <taxon>Dankookia</taxon>
    </lineage>
</organism>
<dbReference type="PANTHER" id="PTHR35563">
    <property type="entry name" value="BARREL METAL-DEPENDENT HYDROLASE, PUTATIVE (AFU_ORTHOLOGUE AFUA_1G16240)-RELATED"/>
    <property type="match status" value="1"/>
</dbReference>
<dbReference type="PANTHER" id="PTHR35563:SF2">
    <property type="entry name" value="BARREL METAL-DEPENDENT HYDROLASE, PUTATIVE (AFU_ORTHOLOGUE AFUA_1G16240)-RELATED"/>
    <property type="match status" value="1"/>
</dbReference>
<dbReference type="Pfam" id="PF04909">
    <property type="entry name" value="Amidohydro_2"/>
    <property type="match status" value="1"/>
</dbReference>
<dbReference type="OrthoDB" id="9787654at2"/>
<comment type="caution">
    <text evidence="2">The sequence shown here is derived from an EMBL/GenBank/DDBJ whole genome shotgun (WGS) entry which is preliminary data.</text>
</comment>
<keyword evidence="3" id="KW-1185">Reference proteome</keyword>
<dbReference type="InterPro" id="IPR052358">
    <property type="entry name" value="Aro_Compnd_Degr_Hydrolases"/>
</dbReference>
<sequence>MNENPRVEMAIPPVRRRSLLTASGSILFGITETTAMTSTPFAASSTTPAALSGTCDCHVHVFAPDPFPYAAGRNYTPGPASVGDLRTFLASLGMERVVLVQPSVYGADNACLLNALEQLGPRVARGIAVIDPQRTTDAELNRMHSAGVRGVRVNLEVRGEDSGRTAGEAVRAAAIRVASRGWALQVYADMRVIGAVSDQLAALQIPVILDHFAGAKAERGPDQPGMAQVLNLLQTGNAYVKLSAPYRASSDGPSYANLAPIAQAFFAANPERLIWASDWPHTGGARSRNPGSVEVVEPFQAVDDRGALDAIVGWASDDRARRALLVDNPARLYGF</sequence>
<reference evidence="2 3" key="1">
    <citation type="journal article" date="2016" name="J. Microbiol.">
        <title>Dankookia rubra gen. nov., sp. nov., an alphaproteobacterium isolated from sediment of a shallow stream.</title>
        <authorList>
            <person name="Kim W.H."/>
            <person name="Kim D.H."/>
            <person name="Kang K."/>
            <person name="Ahn T.Y."/>
        </authorList>
    </citation>
    <scope>NUCLEOTIDE SEQUENCE [LARGE SCALE GENOMIC DNA]</scope>
    <source>
        <strain evidence="2 3">JCM30602</strain>
    </source>
</reference>
<dbReference type="RefSeq" id="WP_133291263.1">
    <property type="nucleotide sequence ID" value="NZ_SMSJ01000049.1"/>
</dbReference>
<dbReference type="AlphaFoldDB" id="A0A4V3A9N0"/>
<evidence type="ECO:0000313" key="2">
    <source>
        <dbReference type="EMBL" id="TDH59925.1"/>
    </source>
</evidence>
<dbReference type="GO" id="GO:0016787">
    <property type="term" value="F:hydrolase activity"/>
    <property type="evidence" value="ECO:0007669"/>
    <property type="project" value="UniProtKB-KW"/>
</dbReference>
<accession>A0A4V3A9N0</accession>
<dbReference type="EMBL" id="SMSJ01000049">
    <property type="protein sequence ID" value="TDH59925.1"/>
    <property type="molecule type" value="Genomic_DNA"/>
</dbReference>
<keyword evidence="2" id="KW-0378">Hydrolase</keyword>
<feature type="domain" description="Amidohydrolase-related" evidence="1">
    <location>
        <begin position="55"/>
        <end position="335"/>
    </location>
</feature>
<evidence type="ECO:0000259" key="1">
    <source>
        <dbReference type="Pfam" id="PF04909"/>
    </source>
</evidence>
<evidence type="ECO:0000313" key="3">
    <source>
        <dbReference type="Proteomes" id="UP000295096"/>
    </source>
</evidence>
<protein>
    <submittedName>
        <fullName evidence="2">Hydrolase</fullName>
    </submittedName>
</protein>
<dbReference type="SUPFAM" id="SSF51556">
    <property type="entry name" value="Metallo-dependent hydrolases"/>
    <property type="match status" value="1"/>
</dbReference>
<name>A0A4V3A9N0_9PROT</name>
<dbReference type="Proteomes" id="UP000295096">
    <property type="component" value="Unassembled WGS sequence"/>
</dbReference>
<dbReference type="InterPro" id="IPR006680">
    <property type="entry name" value="Amidohydro-rel"/>
</dbReference>
<dbReference type="Gene3D" id="3.20.20.140">
    <property type="entry name" value="Metal-dependent hydrolases"/>
    <property type="match status" value="1"/>
</dbReference>
<proteinExistence type="predicted"/>
<gene>
    <name evidence="2" type="ORF">E2C06_24735</name>
</gene>
<dbReference type="InterPro" id="IPR032466">
    <property type="entry name" value="Metal_Hydrolase"/>
</dbReference>